<dbReference type="Pfam" id="PF02992">
    <property type="entry name" value="Transposase_21"/>
    <property type="match status" value="1"/>
</dbReference>
<organism evidence="1">
    <name type="scientific">Sesamum radiatum</name>
    <name type="common">Black benniseed</name>
    <dbReference type="NCBI Taxonomy" id="300843"/>
    <lineage>
        <taxon>Eukaryota</taxon>
        <taxon>Viridiplantae</taxon>
        <taxon>Streptophyta</taxon>
        <taxon>Embryophyta</taxon>
        <taxon>Tracheophyta</taxon>
        <taxon>Spermatophyta</taxon>
        <taxon>Magnoliopsida</taxon>
        <taxon>eudicotyledons</taxon>
        <taxon>Gunneridae</taxon>
        <taxon>Pentapetalae</taxon>
        <taxon>asterids</taxon>
        <taxon>lamiids</taxon>
        <taxon>Lamiales</taxon>
        <taxon>Pedaliaceae</taxon>
        <taxon>Sesamum</taxon>
    </lineage>
</organism>
<reference evidence="1" key="2">
    <citation type="journal article" date="2024" name="Plant">
        <title>Genomic evolution and insights into agronomic trait innovations of Sesamum species.</title>
        <authorList>
            <person name="Miao H."/>
            <person name="Wang L."/>
            <person name="Qu L."/>
            <person name="Liu H."/>
            <person name="Sun Y."/>
            <person name="Le M."/>
            <person name="Wang Q."/>
            <person name="Wei S."/>
            <person name="Zheng Y."/>
            <person name="Lin W."/>
            <person name="Duan Y."/>
            <person name="Cao H."/>
            <person name="Xiong S."/>
            <person name="Wang X."/>
            <person name="Wei L."/>
            <person name="Li C."/>
            <person name="Ma Q."/>
            <person name="Ju M."/>
            <person name="Zhao R."/>
            <person name="Li G."/>
            <person name="Mu C."/>
            <person name="Tian Q."/>
            <person name="Mei H."/>
            <person name="Zhang T."/>
            <person name="Gao T."/>
            <person name="Zhang H."/>
        </authorList>
    </citation>
    <scope>NUCLEOTIDE SEQUENCE</scope>
    <source>
        <strain evidence="1">G02</strain>
    </source>
</reference>
<reference evidence="1" key="1">
    <citation type="submission" date="2020-06" db="EMBL/GenBank/DDBJ databases">
        <authorList>
            <person name="Li T."/>
            <person name="Hu X."/>
            <person name="Zhang T."/>
            <person name="Song X."/>
            <person name="Zhang H."/>
            <person name="Dai N."/>
            <person name="Sheng W."/>
            <person name="Hou X."/>
            <person name="Wei L."/>
        </authorList>
    </citation>
    <scope>NUCLEOTIDE SEQUENCE</scope>
    <source>
        <strain evidence="1">G02</strain>
        <tissue evidence="1">Leaf</tissue>
    </source>
</reference>
<accession>A0AAW2KL14</accession>
<dbReference type="PANTHER" id="PTHR10775">
    <property type="entry name" value="OS08G0208400 PROTEIN"/>
    <property type="match status" value="1"/>
</dbReference>
<dbReference type="EMBL" id="JACGWJ010000028">
    <property type="protein sequence ID" value="KAL0307122.1"/>
    <property type="molecule type" value="Genomic_DNA"/>
</dbReference>
<protein>
    <submittedName>
        <fullName evidence="1">Uncharacterized protein</fullName>
    </submittedName>
</protein>
<comment type="caution">
    <text evidence="1">The sequence shown here is derived from an EMBL/GenBank/DDBJ whole genome shotgun (WGS) entry which is preliminary data.</text>
</comment>
<sequence>MFGKIDECKNGCILYWKDDIDLDYCKFCGEARYKPTRERNPNHKKTSYVILRYLPITSRLRRLYASKATLEQMTWYANHQTEERSTCHPSDAEAWRHFDRTYPDFAVEPRNVRLDLCTAGFPLHGQYSCIYPCWLVILTPKMCVSFEYMLLMMVIPGLSNPKYLIDVYVELLIEEL</sequence>
<evidence type="ECO:0000313" key="1">
    <source>
        <dbReference type="EMBL" id="KAL0307122.1"/>
    </source>
</evidence>
<proteinExistence type="predicted"/>
<dbReference type="AlphaFoldDB" id="A0AAW2KL14"/>
<name>A0AAW2KL14_SESRA</name>
<dbReference type="InterPro" id="IPR004242">
    <property type="entry name" value="Transposase_21"/>
</dbReference>
<dbReference type="PANTHER" id="PTHR10775:SF185">
    <property type="entry name" value="OS08G0208400 PROTEIN"/>
    <property type="match status" value="1"/>
</dbReference>
<gene>
    <name evidence="1" type="ORF">Sradi_6129500</name>
</gene>